<protein>
    <submittedName>
        <fullName evidence="2">Predicted Fe-Mo cluster-binding protein, NifX family</fullName>
    </submittedName>
</protein>
<dbReference type="Pfam" id="PF02579">
    <property type="entry name" value="Nitro_FeMo-Co"/>
    <property type="match status" value="1"/>
</dbReference>
<keyword evidence="3" id="KW-1185">Reference proteome</keyword>
<dbReference type="CDD" id="cd00851">
    <property type="entry name" value="MTH1175"/>
    <property type="match status" value="1"/>
</dbReference>
<dbReference type="InterPro" id="IPR033913">
    <property type="entry name" value="MTH1175_dom"/>
</dbReference>
<accession>A0A1M5ZD14</accession>
<dbReference type="InterPro" id="IPR036105">
    <property type="entry name" value="DiNase_FeMo-co_biosyn_sf"/>
</dbReference>
<dbReference type="PANTHER" id="PTHR42983">
    <property type="entry name" value="DINITROGENASE IRON-MOLYBDENUM COFACTOR PROTEIN-RELATED"/>
    <property type="match status" value="1"/>
</dbReference>
<dbReference type="Gene3D" id="3.30.420.130">
    <property type="entry name" value="Dinitrogenase iron-molybdenum cofactor biosynthesis domain"/>
    <property type="match status" value="1"/>
</dbReference>
<dbReference type="AlphaFoldDB" id="A0A1M5ZD14"/>
<gene>
    <name evidence="2" type="ORF">SAMN02745823_03552</name>
</gene>
<dbReference type="RefSeq" id="WP_073082236.1">
    <property type="nucleotide sequence ID" value="NZ_FQXV01000017.1"/>
</dbReference>
<dbReference type="STRING" id="1123282.SAMN02745823_03552"/>
<name>A0A1M5ZD14_9FIRM</name>
<dbReference type="InterPro" id="IPR003731">
    <property type="entry name" value="Di-Nase_FeMo-co_biosynth"/>
</dbReference>
<sequence length="125" mass="13274">MKIAVPTENDQIFQHFGQSHFFTVYTADGGNITGKTFLDAGENGHSALAGLLSRLKIDVLICGGIGGGAKAMLASENIELVSGIDGSVEDAVNAYLGGRLRDTGAVCDHHEHEHTHDCSCHDHCR</sequence>
<dbReference type="OrthoDB" id="280278at2"/>
<evidence type="ECO:0000259" key="1">
    <source>
        <dbReference type="Pfam" id="PF02579"/>
    </source>
</evidence>
<dbReference type="PANTHER" id="PTHR42983:SF1">
    <property type="entry name" value="IRON-MOLYBDENUM PROTEIN"/>
    <property type="match status" value="1"/>
</dbReference>
<reference evidence="2 3" key="1">
    <citation type="submission" date="2016-11" db="EMBL/GenBank/DDBJ databases">
        <authorList>
            <person name="Jaros S."/>
            <person name="Januszkiewicz K."/>
            <person name="Wedrychowicz H."/>
        </authorList>
    </citation>
    <scope>NUCLEOTIDE SEQUENCE [LARGE SCALE GENOMIC DNA]</scope>
    <source>
        <strain evidence="2 3">DSM 10068</strain>
    </source>
</reference>
<organism evidence="2 3">
    <name type="scientific">Sporobacter termitidis DSM 10068</name>
    <dbReference type="NCBI Taxonomy" id="1123282"/>
    <lineage>
        <taxon>Bacteria</taxon>
        <taxon>Bacillati</taxon>
        <taxon>Bacillota</taxon>
        <taxon>Clostridia</taxon>
        <taxon>Eubacteriales</taxon>
        <taxon>Oscillospiraceae</taxon>
        <taxon>Sporobacter</taxon>
    </lineage>
</organism>
<dbReference type="SUPFAM" id="SSF53146">
    <property type="entry name" value="Nitrogenase accessory factor-like"/>
    <property type="match status" value="1"/>
</dbReference>
<proteinExistence type="predicted"/>
<dbReference type="EMBL" id="FQXV01000017">
    <property type="protein sequence ID" value="SHI22115.1"/>
    <property type="molecule type" value="Genomic_DNA"/>
</dbReference>
<dbReference type="Proteomes" id="UP000183995">
    <property type="component" value="Unassembled WGS sequence"/>
</dbReference>
<evidence type="ECO:0000313" key="3">
    <source>
        <dbReference type="Proteomes" id="UP000183995"/>
    </source>
</evidence>
<evidence type="ECO:0000313" key="2">
    <source>
        <dbReference type="EMBL" id="SHI22115.1"/>
    </source>
</evidence>
<feature type="domain" description="Dinitrogenase iron-molybdenum cofactor biosynthesis" evidence="1">
    <location>
        <begin position="9"/>
        <end position="96"/>
    </location>
</feature>